<dbReference type="Proteomes" id="UP000061135">
    <property type="component" value="Chromosome"/>
</dbReference>
<keyword evidence="5" id="KW-1185">Reference proteome</keyword>
<dbReference type="PROSITE" id="PS51087">
    <property type="entry name" value="APAG"/>
    <property type="match status" value="1"/>
</dbReference>
<dbReference type="Pfam" id="PF04379">
    <property type="entry name" value="DUF525"/>
    <property type="match status" value="1"/>
</dbReference>
<proteinExistence type="inferred from homology"/>
<protein>
    <recommendedName>
        <fullName evidence="1 2">Protein ApaG</fullName>
    </recommendedName>
</protein>
<dbReference type="GO" id="GO:0070987">
    <property type="term" value="P:error-free translesion synthesis"/>
    <property type="evidence" value="ECO:0007669"/>
    <property type="project" value="TreeGrafter"/>
</dbReference>
<evidence type="ECO:0000313" key="5">
    <source>
        <dbReference type="Proteomes" id="UP000061135"/>
    </source>
</evidence>
<dbReference type="EMBL" id="CP007501">
    <property type="protein sequence ID" value="AKD24483.1"/>
    <property type="molecule type" value="Genomic_DNA"/>
</dbReference>
<dbReference type="Gene3D" id="2.60.40.1470">
    <property type="entry name" value="ApaG domain"/>
    <property type="match status" value="1"/>
</dbReference>
<dbReference type="InterPro" id="IPR023065">
    <property type="entry name" value="Uncharacterised_ApaG"/>
</dbReference>
<dbReference type="SUPFAM" id="SSF110069">
    <property type="entry name" value="ApaG-like"/>
    <property type="match status" value="1"/>
</dbReference>
<evidence type="ECO:0000313" key="4">
    <source>
        <dbReference type="EMBL" id="AKD24483.1"/>
    </source>
</evidence>
<evidence type="ECO:0000256" key="2">
    <source>
        <dbReference type="HAMAP-Rule" id="MF_00791"/>
    </source>
</evidence>
<dbReference type="PATRIC" id="fig|576611.7.peg.150"/>
<dbReference type="HOGENOM" id="CLU_128074_0_0_4"/>
<sequence length="130" mass="14642">MEQNSSMNPHEISITVKTQYLADQSDPDNRQFAFAYTVAIKNTGTASIQLIARHWFITDGENDVQEVRGLGVVGQQPLLRAGEQFEYTSWATLPTPAGTMRGEYFCVTEEAQFFQTPIPEFALVMPRTLH</sequence>
<dbReference type="STRING" id="1835254.CL55_00001500"/>
<dbReference type="NCBIfam" id="NF003967">
    <property type="entry name" value="PRK05461.1"/>
    <property type="match status" value="1"/>
</dbReference>
<name>A0A0E3V0C8_9BURK</name>
<dbReference type="PANTHER" id="PTHR14289">
    <property type="entry name" value="F-BOX ONLY PROTEIN 3"/>
    <property type="match status" value="1"/>
</dbReference>
<dbReference type="InterPro" id="IPR007474">
    <property type="entry name" value="ApaG_domain"/>
</dbReference>
<organism evidence="4 5">
    <name type="scientific">Polynucleobacter duraquae</name>
    <dbReference type="NCBI Taxonomy" id="1835254"/>
    <lineage>
        <taxon>Bacteria</taxon>
        <taxon>Pseudomonadati</taxon>
        <taxon>Pseudomonadota</taxon>
        <taxon>Betaproteobacteria</taxon>
        <taxon>Burkholderiales</taxon>
        <taxon>Burkholderiaceae</taxon>
        <taxon>Polynucleobacter</taxon>
    </lineage>
</organism>
<accession>A0A0E3V0C8</accession>
<evidence type="ECO:0000259" key="3">
    <source>
        <dbReference type="PROSITE" id="PS51087"/>
    </source>
</evidence>
<gene>
    <name evidence="2" type="primary">apaG</name>
    <name evidence="4" type="ORF">CL55_00001500</name>
</gene>
<evidence type="ECO:0000256" key="1">
    <source>
        <dbReference type="ARBA" id="ARBA00017693"/>
    </source>
</evidence>
<feature type="domain" description="ApaG" evidence="3">
    <location>
        <begin position="6"/>
        <end position="130"/>
    </location>
</feature>
<dbReference type="PANTHER" id="PTHR14289:SF16">
    <property type="entry name" value="POLYMERASE DELTA-INTERACTING PROTEIN 2"/>
    <property type="match status" value="1"/>
</dbReference>
<dbReference type="AlphaFoldDB" id="A0A0E3V0C8"/>
<dbReference type="HAMAP" id="MF_00791">
    <property type="entry name" value="ApaG"/>
    <property type="match status" value="1"/>
</dbReference>
<dbReference type="InterPro" id="IPR036767">
    <property type="entry name" value="ApaG_sf"/>
</dbReference>
<reference evidence="4 5" key="1">
    <citation type="submission" date="2014-03" db="EMBL/GenBank/DDBJ databases">
        <title>Genome of Polynucleobacter strain MWH-MoK4.</title>
        <authorList>
            <person name="Hahn M.W."/>
        </authorList>
    </citation>
    <scope>NUCLEOTIDE SEQUENCE [LARGE SCALE GENOMIC DNA]</scope>
    <source>
        <strain evidence="4 5">MWH-MoK4</strain>
    </source>
</reference>
<dbReference type="KEGG" id="pdq:CL55_00001500"/>